<dbReference type="EMBL" id="JAAXPC010000006">
    <property type="protein sequence ID" value="NKY02443.1"/>
    <property type="molecule type" value="Genomic_DNA"/>
</dbReference>
<dbReference type="InterPro" id="IPR029058">
    <property type="entry name" value="AB_hydrolase_fold"/>
</dbReference>
<dbReference type="InterPro" id="IPR007751">
    <property type="entry name" value="DUF676_lipase-like"/>
</dbReference>
<evidence type="ECO:0000313" key="3">
    <source>
        <dbReference type="Proteomes" id="UP000563898"/>
    </source>
</evidence>
<keyword evidence="2" id="KW-0378">Hydrolase</keyword>
<dbReference type="InterPro" id="IPR044294">
    <property type="entry name" value="Lipase-like"/>
</dbReference>
<feature type="domain" description="DUF676" evidence="1">
    <location>
        <begin position="180"/>
        <end position="313"/>
    </location>
</feature>
<dbReference type="PANTHER" id="PTHR12482:SF11">
    <property type="entry name" value="LIPASE YOR059C ISOFORM X1"/>
    <property type="match status" value="1"/>
</dbReference>
<dbReference type="GO" id="GO:0016787">
    <property type="term" value="F:hydrolase activity"/>
    <property type="evidence" value="ECO:0007669"/>
    <property type="project" value="UniProtKB-KW"/>
</dbReference>
<protein>
    <submittedName>
        <fullName evidence="2">Alpha/beta hydrolase</fullName>
    </submittedName>
</protein>
<comment type="caution">
    <text evidence="2">The sequence shown here is derived from an EMBL/GenBank/DDBJ whole genome shotgun (WGS) entry which is preliminary data.</text>
</comment>
<reference evidence="2 3" key="1">
    <citation type="submission" date="2020-04" db="EMBL/GenBank/DDBJ databases">
        <title>MicrobeNet Type strains.</title>
        <authorList>
            <person name="Nicholson A.C."/>
        </authorList>
    </citation>
    <scope>NUCLEOTIDE SEQUENCE [LARGE SCALE GENOMIC DNA]</scope>
    <source>
        <strain evidence="2 3">ATCC BAA-14</strain>
    </source>
</reference>
<gene>
    <name evidence="2" type="ORF">HGA05_12720</name>
</gene>
<dbReference type="SUPFAM" id="SSF53474">
    <property type="entry name" value="alpha/beta-Hydrolases"/>
    <property type="match status" value="1"/>
</dbReference>
<sequence length="444" mass="47477">MFDCCRLSNRRCGYPAVTETIRVNERTLRTMSSRRLVGEQGEVRALARLGLSELGKATVGIARVHRATSAAVFGTLDLAIGRPVAPVRTVHDAVSEAVYTSITGVLDSATIVADALPETGPQPTRTVRGAAMIGILDGLIGDALDDEHSPLAPQMAPRVGGSPVAVTTDGLAAAYPRATGHLVVFLHGLMETEHAWRLGGRPTYGARLVDDIGATEVQIRYNTGRHISDNGATLARLLSEMVLLWPVPVTRISLVGHSMGGLVIRSACHLGTSNRAPWVPLVTETVSLGSPHLGAPLARGVHAASSALRMLSVTRPFGELLRRRSAGVRDLFHGNVIAEDGPSADPDGWWQAPGADVPLLAGARHLFVTASLFGNPRHPLGRFIGDGLVLTPSGRGFHRSRRIGFRDEDGMHLGRANHFTLLNHDDIYLWLRDGLRPLRALTAG</sequence>
<dbReference type="Proteomes" id="UP000563898">
    <property type="component" value="Unassembled WGS sequence"/>
</dbReference>
<dbReference type="AlphaFoldDB" id="A0A846WNT9"/>
<dbReference type="Pfam" id="PF05057">
    <property type="entry name" value="DUF676"/>
    <property type="match status" value="1"/>
</dbReference>
<dbReference type="RefSeq" id="WP_035728874.1">
    <property type="nucleotide sequence ID" value="NZ_JAAXPC010000006.1"/>
</dbReference>
<organism evidence="2 3">
    <name type="scientific">Gordonia polyisoprenivorans</name>
    <dbReference type="NCBI Taxonomy" id="84595"/>
    <lineage>
        <taxon>Bacteria</taxon>
        <taxon>Bacillati</taxon>
        <taxon>Actinomycetota</taxon>
        <taxon>Actinomycetes</taxon>
        <taxon>Mycobacteriales</taxon>
        <taxon>Gordoniaceae</taxon>
        <taxon>Gordonia</taxon>
    </lineage>
</organism>
<proteinExistence type="predicted"/>
<name>A0A846WNT9_9ACTN</name>
<dbReference type="Gene3D" id="3.40.50.1820">
    <property type="entry name" value="alpha/beta hydrolase"/>
    <property type="match status" value="1"/>
</dbReference>
<dbReference type="PANTHER" id="PTHR12482">
    <property type="entry name" value="LIPASE ROG1-RELATED-RELATED"/>
    <property type="match status" value="1"/>
</dbReference>
<evidence type="ECO:0000313" key="2">
    <source>
        <dbReference type="EMBL" id="NKY02443.1"/>
    </source>
</evidence>
<evidence type="ECO:0000259" key="1">
    <source>
        <dbReference type="Pfam" id="PF05057"/>
    </source>
</evidence>
<accession>A0A846WNT9</accession>